<gene>
    <name evidence="3" type="ORF">IAA62_02835</name>
</gene>
<dbReference type="EMBL" id="DVOJ01000010">
    <property type="protein sequence ID" value="HIV01470.1"/>
    <property type="molecule type" value="Genomic_DNA"/>
</dbReference>
<dbReference type="GO" id="GO:0016829">
    <property type="term" value="F:lyase activity"/>
    <property type="evidence" value="ECO:0007669"/>
    <property type="project" value="UniProtKB-KW"/>
</dbReference>
<protein>
    <submittedName>
        <fullName evidence="3">DUF126 domain-containing protein</fullName>
    </submittedName>
</protein>
<dbReference type="Gene3D" id="3.50.30.10">
    <property type="entry name" value="Phosphohistidine domain"/>
    <property type="match status" value="1"/>
</dbReference>
<evidence type="ECO:0000313" key="3">
    <source>
        <dbReference type="EMBL" id="HIV01470.1"/>
    </source>
</evidence>
<comment type="caution">
    <text evidence="3">The sequence shown here is derived from an EMBL/GenBank/DDBJ whole genome shotgun (WGS) entry which is preliminary data.</text>
</comment>
<feature type="domain" description="Phosphomevalonate dehydratase small subunit-like" evidence="2">
    <location>
        <begin position="48"/>
        <end position="109"/>
    </location>
</feature>
<sequence length="151" mass="16110">MKEFKGRVINEGEGEFECVVSRQGVNTLATFQKSALKNAKRVIGSDQNNPDVYGKNLTGVALILPQTIGSTTGGLVIQTICQMGIAPAAMLFSEEIDSLAASGVLLAKIWENSKIIAIDKIGKEILESANTGDRVKISKDGTITLLSKDEL</sequence>
<name>A0A9D1NEA8_9FIRM</name>
<organism evidence="3 4">
    <name type="scientific">Candidatus Caccopulliclostridium gallistercoris</name>
    <dbReference type="NCBI Taxonomy" id="2840719"/>
    <lineage>
        <taxon>Bacteria</taxon>
        <taxon>Bacillati</taxon>
        <taxon>Bacillota</taxon>
        <taxon>Clostridia</taxon>
        <taxon>Candidatus Caccopulliclostridium</taxon>
    </lineage>
</organism>
<evidence type="ECO:0000256" key="1">
    <source>
        <dbReference type="ARBA" id="ARBA00023239"/>
    </source>
</evidence>
<keyword evidence="1" id="KW-0456">Lyase</keyword>
<dbReference type="Pfam" id="PF01989">
    <property type="entry name" value="AcnX_swivel_put"/>
    <property type="match status" value="1"/>
</dbReference>
<accession>A0A9D1NEA8</accession>
<dbReference type="Proteomes" id="UP000886861">
    <property type="component" value="Unassembled WGS sequence"/>
</dbReference>
<dbReference type="AlphaFoldDB" id="A0A9D1NEA8"/>
<evidence type="ECO:0000313" key="4">
    <source>
        <dbReference type="Proteomes" id="UP000886861"/>
    </source>
</evidence>
<dbReference type="SUPFAM" id="SSF52016">
    <property type="entry name" value="LeuD/IlvD-like"/>
    <property type="match status" value="1"/>
</dbReference>
<reference evidence="3" key="1">
    <citation type="submission" date="2020-10" db="EMBL/GenBank/DDBJ databases">
        <authorList>
            <person name="Gilroy R."/>
        </authorList>
    </citation>
    <scope>NUCLEOTIDE SEQUENCE</scope>
    <source>
        <strain evidence="3">CHK186-9395</strain>
    </source>
</reference>
<dbReference type="InterPro" id="IPR002840">
    <property type="entry name" value="PMDh-S-like_dom"/>
</dbReference>
<proteinExistence type="predicted"/>
<evidence type="ECO:0000259" key="2">
    <source>
        <dbReference type="Pfam" id="PF01989"/>
    </source>
</evidence>
<reference evidence="3" key="2">
    <citation type="journal article" date="2021" name="PeerJ">
        <title>Extensive microbial diversity within the chicken gut microbiome revealed by metagenomics and culture.</title>
        <authorList>
            <person name="Gilroy R."/>
            <person name="Ravi A."/>
            <person name="Getino M."/>
            <person name="Pursley I."/>
            <person name="Horton D.L."/>
            <person name="Alikhan N.F."/>
            <person name="Baker D."/>
            <person name="Gharbi K."/>
            <person name="Hall N."/>
            <person name="Watson M."/>
            <person name="Adriaenssens E.M."/>
            <person name="Foster-Nyarko E."/>
            <person name="Jarju S."/>
            <person name="Secka A."/>
            <person name="Antonio M."/>
            <person name="Oren A."/>
            <person name="Chaudhuri R.R."/>
            <person name="La Ragione R."/>
            <person name="Hildebrand F."/>
            <person name="Pallen M.J."/>
        </authorList>
    </citation>
    <scope>NUCLEOTIDE SEQUENCE</scope>
    <source>
        <strain evidence="3">CHK186-9395</strain>
    </source>
</reference>